<dbReference type="InterPro" id="IPR001326">
    <property type="entry name" value="Transl_elong_EF1B_B/D_CS"/>
</dbReference>
<sequence>IATNFLVHEKIWFYKFKYEDAERRCYKQMNRPVAGVSHQENSATPAETTASSSSTSLRGVVQELQQAVSKLEAWLNVLEKSSPTPQTQHVSPMRQVEPSAKKPATSAEDEDDDIDLFGSDNEEKDKEAAQLREEQLQQYTEKKTKKPAPVAKSSILLDVKTWDDDTDMACVCSIQLDELVWGASKLVLVGYRRIQCVVEDDKVGTDLLEEEITKFEEHVQSVNITAFNKI</sequence>
<dbReference type="SMART" id="SM01182">
    <property type="entry name" value="EF-1_beta_acid"/>
    <property type="match status" value="1"/>
</dbReference>
<accession>A0A2K6UFL8</accession>
<dbReference type="CDD" id="cd00292">
    <property type="entry name" value="EF1B"/>
    <property type="match status" value="1"/>
</dbReference>
<dbReference type="Gene3D" id="3.30.70.60">
    <property type="match status" value="1"/>
</dbReference>
<dbReference type="InterPro" id="IPR014717">
    <property type="entry name" value="Transl_elong_EF1B/ribsomal_bS6"/>
</dbReference>
<evidence type="ECO:0000256" key="5">
    <source>
        <dbReference type="SAM" id="MobiDB-lite"/>
    </source>
</evidence>
<keyword evidence="3" id="KW-0648">Protein biosynthesis</keyword>
<keyword evidence="2" id="KW-0251">Elongation factor</keyword>
<dbReference type="InterPro" id="IPR018940">
    <property type="entry name" value="EF-1_beta_acid_region_euk"/>
</dbReference>
<feature type="compositionally biased region" description="Low complexity" evidence="5">
    <location>
        <begin position="42"/>
        <end position="56"/>
    </location>
</feature>
<evidence type="ECO:0000259" key="7">
    <source>
        <dbReference type="SMART" id="SM01182"/>
    </source>
</evidence>
<dbReference type="GO" id="GO:0005853">
    <property type="term" value="C:eukaryotic translation elongation factor 1 complex"/>
    <property type="evidence" value="ECO:0007669"/>
    <property type="project" value="InterPro"/>
</dbReference>
<feature type="compositionally biased region" description="Polar residues" evidence="5">
    <location>
        <begin position="80"/>
        <end position="90"/>
    </location>
</feature>
<dbReference type="InterPro" id="IPR014038">
    <property type="entry name" value="EF1B_bsu/dsu_GNE"/>
</dbReference>
<feature type="domain" description="Translation elongation factor EF1B beta/delta subunit guanine nucleotide exchange" evidence="6">
    <location>
        <begin position="152"/>
        <end position="230"/>
    </location>
</feature>
<dbReference type="SMART" id="SM00888">
    <property type="entry name" value="EF1_GNE"/>
    <property type="match status" value="1"/>
</dbReference>
<evidence type="ECO:0000256" key="3">
    <source>
        <dbReference type="ARBA" id="ARBA00022917"/>
    </source>
</evidence>
<dbReference type="PANTHER" id="PTHR11595">
    <property type="entry name" value="EF-HAND AND COILED-COIL DOMAIN-CONTAINING FAMILY MEMBER"/>
    <property type="match status" value="1"/>
</dbReference>
<dbReference type="Pfam" id="PF10587">
    <property type="entry name" value="EF-1_beta_acid"/>
    <property type="match status" value="1"/>
</dbReference>
<evidence type="ECO:0000256" key="4">
    <source>
        <dbReference type="ARBA" id="ARBA00039378"/>
    </source>
</evidence>
<feature type="region of interest" description="Disordered" evidence="5">
    <location>
        <begin position="80"/>
        <end position="127"/>
    </location>
</feature>
<dbReference type="PANTHER" id="PTHR11595:SF26">
    <property type="entry name" value="ELONGATION FACTOR 1-DELTA"/>
    <property type="match status" value="1"/>
</dbReference>
<feature type="domain" description="Elongation factor 1 beta central acidic region eukaryote" evidence="7">
    <location>
        <begin position="116"/>
        <end position="143"/>
    </location>
</feature>
<evidence type="ECO:0000313" key="8">
    <source>
        <dbReference type="Ensembl" id="ENSSBOP00000030718.1"/>
    </source>
</evidence>
<dbReference type="GO" id="GO:0005085">
    <property type="term" value="F:guanyl-nucleotide exchange factor activity"/>
    <property type="evidence" value="ECO:0007669"/>
    <property type="project" value="TreeGrafter"/>
</dbReference>
<comment type="similarity">
    <text evidence="1">Belongs to the EF-1-beta/EF-1-delta family.</text>
</comment>
<evidence type="ECO:0000313" key="9">
    <source>
        <dbReference type="Proteomes" id="UP000233220"/>
    </source>
</evidence>
<dbReference type="InterPro" id="IPR049720">
    <property type="entry name" value="EF1B_bsu/dsu"/>
</dbReference>
<protein>
    <recommendedName>
        <fullName evidence="4">Elongation factor 1-delta</fullName>
    </recommendedName>
</protein>
<dbReference type="GO" id="GO:0005829">
    <property type="term" value="C:cytosol"/>
    <property type="evidence" value="ECO:0007669"/>
    <property type="project" value="TreeGrafter"/>
</dbReference>
<dbReference type="GeneTree" id="ENSGT00950000183014"/>
<dbReference type="AlphaFoldDB" id="A0A2K6UFL8"/>
<evidence type="ECO:0000256" key="1">
    <source>
        <dbReference type="ARBA" id="ARBA00007411"/>
    </source>
</evidence>
<proteinExistence type="inferred from homology"/>
<dbReference type="Pfam" id="PF00736">
    <property type="entry name" value="EF1_GNE"/>
    <property type="match status" value="1"/>
</dbReference>
<dbReference type="SUPFAM" id="SSF54984">
    <property type="entry name" value="eEF-1beta-like"/>
    <property type="match status" value="1"/>
</dbReference>
<dbReference type="PROSITE" id="PS00824">
    <property type="entry name" value="EF1BD_1"/>
    <property type="match status" value="1"/>
</dbReference>
<reference evidence="8" key="1">
    <citation type="submission" date="2025-08" db="UniProtKB">
        <authorList>
            <consortium name="Ensembl"/>
        </authorList>
    </citation>
    <scope>IDENTIFICATION</scope>
</reference>
<dbReference type="GO" id="GO:0003746">
    <property type="term" value="F:translation elongation factor activity"/>
    <property type="evidence" value="ECO:0007669"/>
    <property type="project" value="UniProtKB-KW"/>
</dbReference>
<reference evidence="8" key="2">
    <citation type="submission" date="2025-09" db="UniProtKB">
        <authorList>
            <consortium name="Ensembl"/>
        </authorList>
    </citation>
    <scope>IDENTIFICATION</scope>
</reference>
<feature type="region of interest" description="Disordered" evidence="5">
    <location>
        <begin position="35"/>
        <end position="56"/>
    </location>
</feature>
<name>A0A2K6UFL8_SAIBB</name>
<keyword evidence="9" id="KW-1185">Reference proteome</keyword>
<dbReference type="Ensembl" id="ENSSBOT00000047605.1">
    <property type="protein sequence ID" value="ENSSBOP00000030718.1"/>
    <property type="gene ID" value="ENSSBOG00000031628.1"/>
</dbReference>
<dbReference type="FunFam" id="3.30.70.60:FF:000001">
    <property type="entry name" value="Elongation factor 1-beta 1 like"/>
    <property type="match status" value="1"/>
</dbReference>
<evidence type="ECO:0000256" key="2">
    <source>
        <dbReference type="ARBA" id="ARBA00022768"/>
    </source>
</evidence>
<organism evidence="8 9">
    <name type="scientific">Saimiri boliviensis boliviensis</name>
    <name type="common">Bolivian squirrel monkey</name>
    <dbReference type="NCBI Taxonomy" id="39432"/>
    <lineage>
        <taxon>Eukaryota</taxon>
        <taxon>Metazoa</taxon>
        <taxon>Chordata</taxon>
        <taxon>Craniata</taxon>
        <taxon>Vertebrata</taxon>
        <taxon>Euteleostomi</taxon>
        <taxon>Mammalia</taxon>
        <taxon>Eutheria</taxon>
        <taxon>Euarchontoglires</taxon>
        <taxon>Primates</taxon>
        <taxon>Haplorrhini</taxon>
        <taxon>Platyrrhini</taxon>
        <taxon>Cebidae</taxon>
        <taxon>Saimiriinae</taxon>
        <taxon>Saimiri</taxon>
    </lineage>
</organism>
<dbReference type="Proteomes" id="UP000233220">
    <property type="component" value="Unplaced"/>
</dbReference>
<dbReference type="InterPro" id="IPR036219">
    <property type="entry name" value="eEF-1beta-like_sf"/>
</dbReference>
<evidence type="ECO:0000259" key="6">
    <source>
        <dbReference type="SMART" id="SM00888"/>
    </source>
</evidence>